<keyword evidence="3" id="KW-1185">Reference proteome</keyword>
<dbReference type="AlphaFoldDB" id="B9T622"/>
<dbReference type="EMBL" id="EQ974569">
    <property type="protein sequence ID" value="EEF28694.1"/>
    <property type="molecule type" value="Genomic_DNA"/>
</dbReference>
<dbReference type="InParanoid" id="B9T622"/>
<feature type="compositionally biased region" description="Basic and acidic residues" evidence="1">
    <location>
        <begin position="41"/>
        <end position="56"/>
    </location>
</feature>
<evidence type="ECO:0000256" key="1">
    <source>
        <dbReference type="SAM" id="MobiDB-lite"/>
    </source>
</evidence>
<proteinExistence type="predicted"/>
<evidence type="ECO:0000313" key="2">
    <source>
        <dbReference type="EMBL" id="EEF28694.1"/>
    </source>
</evidence>
<reference evidence="3" key="1">
    <citation type="journal article" date="2010" name="Nat. Biotechnol.">
        <title>Draft genome sequence of the oilseed species Ricinus communis.</title>
        <authorList>
            <person name="Chan A.P."/>
            <person name="Crabtree J."/>
            <person name="Zhao Q."/>
            <person name="Lorenzi H."/>
            <person name="Orvis J."/>
            <person name="Puiu D."/>
            <person name="Melake-Berhan A."/>
            <person name="Jones K.M."/>
            <person name="Redman J."/>
            <person name="Chen G."/>
            <person name="Cahoon E.B."/>
            <person name="Gedil M."/>
            <person name="Stanke M."/>
            <person name="Haas B.J."/>
            <person name="Wortman J.R."/>
            <person name="Fraser-Liggett C.M."/>
            <person name="Ravel J."/>
            <person name="Rabinowicz P.D."/>
        </authorList>
    </citation>
    <scope>NUCLEOTIDE SEQUENCE [LARGE SCALE GENOMIC DNA]</scope>
    <source>
        <strain evidence="3">cv. Hale</strain>
    </source>
</reference>
<accession>B9T622</accession>
<name>B9T622_RICCO</name>
<organism evidence="2 3">
    <name type="scientific">Ricinus communis</name>
    <name type="common">Castor bean</name>
    <dbReference type="NCBI Taxonomy" id="3988"/>
    <lineage>
        <taxon>Eukaryota</taxon>
        <taxon>Viridiplantae</taxon>
        <taxon>Streptophyta</taxon>
        <taxon>Embryophyta</taxon>
        <taxon>Tracheophyta</taxon>
        <taxon>Spermatophyta</taxon>
        <taxon>Magnoliopsida</taxon>
        <taxon>eudicotyledons</taxon>
        <taxon>Gunneridae</taxon>
        <taxon>Pentapetalae</taxon>
        <taxon>rosids</taxon>
        <taxon>fabids</taxon>
        <taxon>Malpighiales</taxon>
        <taxon>Euphorbiaceae</taxon>
        <taxon>Acalyphoideae</taxon>
        <taxon>Acalypheae</taxon>
        <taxon>Ricinus</taxon>
    </lineage>
</organism>
<evidence type="ECO:0000313" key="3">
    <source>
        <dbReference type="Proteomes" id="UP000008311"/>
    </source>
</evidence>
<sequence length="56" mass="6183">MPDEQTSKDLIYRVALGTLGTGLNPLLEREASNTRARRALHSSDSEAKPYKGEQPL</sequence>
<feature type="region of interest" description="Disordered" evidence="1">
    <location>
        <begin position="27"/>
        <end position="56"/>
    </location>
</feature>
<protein>
    <submittedName>
        <fullName evidence="2">Uncharacterized protein</fullName>
    </submittedName>
</protein>
<gene>
    <name evidence="2" type="ORF">RCOM_0042920</name>
</gene>
<dbReference type="Proteomes" id="UP000008311">
    <property type="component" value="Unassembled WGS sequence"/>
</dbReference>